<dbReference type="EMBL" id="WBMO01000001">
    <property type="protein sequence ID" value="MDV2477185.1"/>
    <property type="molecule type" value="Genomic_DNA"/>
</dbReference>
<keyword evidence="2" id="KW-1185">Reference proteome</keyword>
<protein>
    <submittedName>
        <fullName evidence="1">Uncharacterized protein</fullName>
    </submittedName>
</protein>
<comment type="caution">
    <text evidence="1">The sequence shown here is derived from an EMBL/GenBank/DDBJ whole genome shotgun (WGS) entry which is preliminary data.</text>
</comment>
<name>A0ABU3WT68_9NOCA</name>
<gene>
    <name evidence="1" type="ORF">F8M49_20920</name>
</gene>
<evidence type="ECO:0000313" key="2">
    <source>
        <dbReference type="Proteomes" id="UP001275440"/>
    </source>
</evidence>
<sequence>MALFDREMRKDLGLAFGDTDPATAVSDARAELDRINSEISALLTPPYRSDDLSCACGVEPPTPEERHTALGDARWVKRWYDHNHRSHRVITWNCQRCGDRRHGLCGKPLCGQGDDNLAEAISTDRRTRGELAAHGTAGEQY</sequence>
<reference evidence="1 2" key="1">
    <citation type="submission" date="2019-10" db="EMBL/GenBank/DDBJ databases">
        <title>Draft Genome Assembly of Rhodococcus zopfii DSM44189.</title>
        <authorList>
            <person name="Sutton J.M."/>
            <person name="Akob D.M."/>
            <person name="Bushman T.J."/>
        </authorList>
    </citation>
    <scope>NUCLEOTIDE SEQUENCE [LARGE SCALE GENOMIC DNA]</scope>
    <source>
        <strain evidence="1 2">DSM 44189</strain>
    </source>
</reference>
<accession>A0ABU3WT68</accession>
<proteinExistence type="predicted"/>
<organism evidence="1 2">
    <name type="scientific">Rhodococcus zopfii</name>
    <dbReference type="NCBI Taxonomy" id="43772"/>
    <lineage>
        <taxon>Bacteria</taxon>
        <taxon>Bacillati</taxon>
        <taxon>Actinomycetota</taxon>
        <taxon>Actinomycetes</taxon>
        <taxon>Mycobacteriales</taxon>
        <taxon>Nocardiaceae</taxon>
        <taxon>Rhodococcus</taxon>
    </lineage>
</organism>
<evidence type="ECO:0000313" key="1">
    <source>
        <dbReference type="EMBL" id="MDV2477185.1"/>
    </source>
</evidence>
<dbReference type="Proteomes" id="UP001275440">
    <property type="component" value="Unassembled WGS sequence"/>
</dbReference>